<proteinExistence type="predicted"/>
<dbReference type="InterPro" id="IPR005754">
    <property type="entry name" value="Sortase"/>
</dbReference>
<feature type="transmembrane region" description="Helical" evidence="2">
    <location>
        <begin position="24"/>
        <end position="46"/>
    </location>
</feature>
<dbReference type="Proteomes" id="UP001501480">
    <property type="component" value="Unassembled WGS sequence"/>
</dbReference>
<keyword evidence="2" id="KW-0812">Transmembrane</keyword>
<keyword evidence="1" id="KW-0378">Hydrolase</keyword>
<evidence type="ECO:0000256" key="2">
    <source>
        <dbReference type="SAM" id="Phobius"/>
    </source>
</evidence>
<comment type="caution">
    <text evidence="3">The sequence shown here is derived from an EMBL/GenBank/DDBJ whole genome shotgun (WGS) entry which is preliminary data.</text>
</comment>
<keyword evidence="2" id="KW-1133">Transmembrane helix</keyword>
<evidence type="ECO:0000256" key="1">
    <source>
        <dbReference type="ARBA" id="ARBA00022801"/>
    </source>
</evidence>
<evidence type="ECO:0000313" key="4">
    <source>
        <dbReference type="Proteomes" id="UP001501480"/>
    </source>
</evidence>
<organism evidence="3 4">
    <name type="scientific">Aeromicrobium halocynthiae</name>
    <dbReference type="NCBI Taxonomy" id="560557"/>
    <lineage>
        <taxon>Bacteria</taxon>
        <taxon>Bacillati</taxon>
        <taxon>Actinomycetota</taxon>
        <taxon>Actinomycetes</taxon>
        <taxon>Propionibacteriales</taxon>
        <taxon>Nocardioidaceae</taxon>
        <taxon>Aeromicrobium</taxon>
    </lineage>
</organism>
<dbReference type="CDD" id="cd05830">
    <property type="entry name" value="Sortase_E"/>
    <property type="match status" value="1"/>
</dbReference>
<sequence length="228" mass="25522">MGSMTTDVTDQAPRRRAQKRRRNPIVTVLGLSLMLGGLGILGWGAWQYWGTNVVAKQEHSQILQALDEDWGQGLDSDAIGVLRVERWGDDYEVPIVKGFEDEDLARGVGWYEEGALPGEIGNFAIAGHRVTHGEPFRDFLELRAGDLVEVETRTHVYTYELENDGDSLTLDFTVGWPLQPVPDPDLRGEQPTEARLTMLTCSELFHTRNRNVVFGDLVDTVDKREATA</sequence>
<protein>
    <submittedName>
        <fullName evidence="3">Class E sortase</fullName>
    </submittedName>
</protein>
<evidence type="ECO:0000313" key="3">
    <source>
        <dbReference type="EMBL" id="GAA2081715.1"/>
    </source>
</evidence>
<reference evidence="3 4" key="1">
    <citation type="journal article" date="2019" name="Int. J. Syst. Evol. Microbiol.">
        <title>The Global Catalogue of Microorganisms (GCM) 10K type strain sequencing project: providing services to taxonomists for standard genome sequencing and annotation.</title>
        <authorList>
            <consortium name="The Broad Institute Genomics Platform"/>
            <consortium name="The Broad Institute Genome Sequencing Center for Infectious Disease"/>
            <person name="Wu L."/>
            <person name="Ma J."/>
        </authorList>
    </citation>
    <scope>NUCLEOTIDE SEQUENCE [LARGE SCALE GENOMIC DNA]</scope>
    <source>
        <strain evidence="3 4">JCM 15749</strain>
    </source>
</reference>
<dbReference type="EMBL" id="BAAAPY010000008">
    <property type="protein sequence ID" value="GAA2081715.1"/>
    <property type="molecule type" value="Genomic_DNA"/>
</dbReference>
<dbReference type="InterPro" id="IPR023365">
    <property type="entry name" value="Sortase_dom-sf"/>
</dbReference>
<dbReference type="Pfam" id="PF04203">
    <property type="entry name" value="Sortase"/>
    <property type="match status" value="1"/>
</dbReference>
<dbReference type="Gene3D" id="2.40.260.10">
    <property type="entry name" value="Sortase"/>
    <property type="match status" value="1"/>
</dbReference>
<gene>
    <name evidence="3" type="ORF">GCM10009821_23000</name>
</gene>
<dbReference type="SUPFAM" id="SSF63817">
    <property type="entry name" value="Sortase"/>
    <property type="match status" value="1"/>
</dbReference>
<dbReference type="InterPro" id="IPR042003">
    <property type="entry name" value="Sortase_E"/>
</dbReference>
<accession>A0ABN2W2W2</accession>
<keyword evidence="2" id="KW-0472">Membrane</keyword>
<keyword evidence="4" id="KW-1185">Reference proteome</keyword>
<name>A0ABN2W2W2_9ACTN</name>